<dbReference type="SFLD" id="SFLDG01018">
    <property type="entry name" value="Squalene/Phytoene_Synthase_Lik"/>
    <property type="match status" value="1"/>
</dbReference>
<dbReference type="InterPro" id="IPR008949">
    <property type="entry name" value="Isoprenoid_synthase_dom_sf"/>
</dbReference>
<evidence type="ECO:0000256" key="1">
    <source>
        <dbReference type="ARBA" id="ARBA00004684"/>
    </source>
</evidence>
<keyword evidence="4" id="KW-0125">Carotenoid biosynthesis</keyword>
<dbReference type="PANTHER" id="PTHR31480">
    <property type="entry name" value="BIFUNCTIONAL LYCOPENE CYCLASE/PHYTOENE SYNTHASE"/>
    <property type="match status" value="1"/>
</dbReference>
<dbReference type="SFLD" id="SFLDS00005">
    <property type="entry name" value="Isoprenoid_Synthase_Type_I"/>
    <property type="match status" value="1"/>
</dbReference>
<sequence>MRASSLELSRLELARPPLWAIPHAEAADHAACRAAIRTGSRSFFAASALLPPSIRRPAYGLYAFCRLSDDAVDDVAESGRRPAVARLRMRLARAYDGQPCDAPADRALADIVADHAIPQALPAALIEGLAWDAGGRRYETLADLTAYAARVAASVGAMMTLVMGVRDPDVLARACDLGIAMQFTNIARDVGEDARAGRLYLPRSWLREAGIDPDAFLRQPAFTPALGGVVARLLAAAELLYARSESGIAGLPPACRPAIRAARLIYAEIGREVERAGYDSVSRRARVDGRRKLTLLARALVSTDDRAALREKPLPEILFLIEAVAALPSMAPRIPPWWNVPAQVAQVLDLVETLREREALGRAPAPS</sequence>
<dbReference type="InterPro" id="IPR019845">
    <property type="entry name" value="Squalene/phytoene_synthase_CS"/>
</dbReference>
<protein>
    <submittedName>
        <fullName evidence="6">15-cis-phytoene synthase</fullName>
        <ecNumber evidence="6">2.5.1.32</ecNumber>
    </submittedName>
</protein>
<dbReference type="SUPFAM" id="SSF48576">
    <property type="entry name" value="Terpenoid synthases"/>
    <property type="match status" value="1"/>
</dbReference>
<dbReference type="GO" id="GO:0004311">
    <property type="term" value="F:geranylgeranyl diphosphate synthase activity"/>
    <property type="evidence" value="ECO:0007669"/>
    <property type="project" value="InterPro"/>
</dbReference>
<comment type="similarity">
    <text evidence="2">Belongs to the phytoene/squalene synthase family.</text>
</comment>
<evidence type="ECO:0000256" key="5">
    <source>
        <dbReference type="ARBA" id="ARBA00053028"/>
    </source>
</evidence>
<dbReference type="InterPro" id="IPR033904">
    <property type="entry name" value="Trans_IPPS_HH"/>
</dbReference>
<evidence type="ECO:0000256" key="2">
    <source>
        <dbReference type="ARBA" id="ARBA00006251"/>
    </source>
</evidence>
<dbReference type="SFLD" id="SFLDG01212">
    <property type="entry name" value="Phytoene_synthase_like"/>
    <property type="match status" value="1"/>
</dbReference>
<name>A0A679K8N1_9HYPH</name>
<comment type="cofactor">
    <cofactor evidence="5">
        <name>ATP</name>
        <dbReference type="ChEBI" id="CHEBI:30616"/>
    </cofactor>
</comment>
<evidence type="ECO:0000313" key="6">
    <source>
        <dbReference type="EMBL" id="CAA2144944.1"/>
    </source>
</evidence>
<dbReference type="RefSeq" id="WP_339163323.1">
    <property type="nucleotide sequence ID" value="NZ_LR743511.1"/>
</dbReference>
<proteinExistence type="inferred from homology"/>
<dbReference type="AlphaFoldDB" id="A0A679K8N1"/>
<dbReference type="Gene3D" id="1.10.600.10">
    <property type="entry name" value="Farnesyl Diphosphate Synthase"/>
    <property type="match status" value="1"/>
</dbReference>
<dbReference type="InterPro" id="IPR044843">
    <property type="entry name" value="Trans_IPPS_bact-type"/>
</dbReference>
<dbReference type="FunFam" id="1.10.600.10:FF:000020">
    <property type="entry name" value="Phytoene synthase"/>
    <property type="match status" value="1"/>
</dbReference>
<organism evidence="6">
    <name type="scientific">Methylobacterium bullatum</name>
    <dbReference type="NCBI Taxonomy" id="570505"/>
    <lineage>
        <taxon>Bacteria</taxon>
        <taxon>Pseudomonadati</taxon>
        <taxon>Pseudomonadota</taxon>
        <taxon>Alphaproteobacteria</taxon>
        <taxon>Hyphomicrobiales</taxon>
        <taxon>Methylobacteriaceae</taxon>
        <taxon>Methylobacterium</taxon>
    </lineage>
</organism>
<dbReference type="CDD" id="cd00683">
    <property type="entry name" value="Trans_IPPS_HH"/>
    <property type="match status" value="1"/>
</dbReference>
<evidence type="ECO:0000256" key="4">
    <source>
        <dbReference type="ARBA" id="ARBA00022746"/>
    </source>
</evidence>
<dbReference type="GO" id="GO:0016117">
    <property type="term" value="P:carotenoid biosynthetic process"/>
    <property type="evidence" value="ECO:0007669"/>
    <property type="project" value="UniProtKB-KW"/>
</dbReference>
<dbReference type="GO" id="GO:0051996">
    <property type="term" value="F:squalene synthase [NAD(P)H] activity"/>
    <property type="evidence" value="ECO:0007669"/>
    <property type="project" value="InterPro"/>
</dbReference>
<comment type="pathway">
    <text evidence="1">Carotenoid biosynthesis; phytoene biosynthesis.</text>
</comment>
<dbReference type="Pfam" id="PF00494">
    <property type="entry name" value="SQS_PSY"/>
    <property type="match status" value="1"/>
</dbReference>
<evidence type="ECO:0000256" key="3">
    <source>
        <dbReference type="ARBA" id="ARBA00022679"/>
    </source>
</evidence>
<reference evidence="6" key="1">
    <citation type="submission" date="2019-12" db="EMBL/GenBank/DDBJ databases">
        <authorList>
            <person name="Cremers G."/>
        </authorList>
    </citation>
    <scope>NUCLEOTIDE SEQUENCE</scope>
    <source>
        <strain evidence="6">Mbul2</strain>
    </source>
</reference>
<dbReference type="InterPro" id="IPR002060">
    <property type="entry name" value="Squ/phyt_synthse"/>
</dbReference>
<gene>
    <name evidence="6" type="primary">crtB_4</name>
    <name evidence="6" type="ORF">MBLL_04064</name>
</gene>
<accession>A0A679K8N1</accession>
<keyword evidence="3 6" id="KW-0808">Transferase</keyword>
<dbReference type="PROSITE" id="PS01045">
    <property type="entry name" value="SQUALEN_PHYTOEN_SYN_2"/>
    <property type="match status" value="1"/>
</dbReference>
<dbReference type="EMBL" id="LR743511">
    <property type="protein sequence ID" value="CAA2144944.1"/>
    <property type="molecule type" value="Genomic_DNA"/>
</dbReference>
<dbReference type="EC" id="2.5.1.32" evidence="6"/>